<keyword evidence="2" id="KW-1185">Reference proteome</keyword>
<dbReference type="EMBL" id="JPKZ01002390">
    <property type="protein sequence ID" value="KHN76922.1"/>
    <property type="molecule type" value="Genomic_DNA"/>
</dbReference>
<protein>
    <submittedName>
        <fullName evidence="1">Uncharacterized protein</fullName>
    </submittedName>
</protein>
<reference evidence="1 2" key="1">
    <citation type="submission" date="2014-11" db="EMBL/GenBank/DDBJ databases">
        <title>Genetic blueprint of the zoonotic pathogen Toxocara canis.</title>
        <authorList>
            <person name="Zhu X.-Q."/>
            <person name="Korhonen P.K."/>
            <person name="Cai H."/>
            <person name="Young N.D."/>
            <person name="Nejsum P."/>
            <person name="von Samson-Himmelstjerna G."/>
            <person name="Boag P.R."/>
            <person name="Tan P."/>
            <person name="Li Q."/>
            <person name="Min J."/>
            <person name="Yang Y."/>
            <person name="Wang X."/>
            <person name="Fang X."/>
            <person name="Hall R.S."/>
            <person name="Hofmann A."/>
            <person name="Sternberg P.W."/>
            <person name="Jex A.R."/>
            <person name="Gasser R.B."/>
        </authorList>
    </citation>
    <scope>NUCLEOTIDE SEQUENCE [LARGE SCALE GENOMIC DNA]</scope>
    <source>
        <strain evidence="1">PN_DK_2014</strain>
    </source>
</reference>
<dbReference type="Proteomes" id="UP000031036">
    <property type="component" value="Unassembled WGS sequence"/>
</dbReference>
<evidence type="ECO:0000313" key="1">
    <source>
        <dbReference type="EMBL" id="KHN76922.1"/>
    </source>
</evidence>
<organism evidence="1 2">
    <name type="scientific">Toxocara canis</name>
    <name type="common">Canine roundworm</name>
    <dbReference type="NCBI Taxonomy" id="6265"/>
    <lineage>
        <taxon>Eukaryota</taxon>
        <taxon>Metazoa</taxon>
        <taxon>Ecdysozoa</taxon>
        <taxon>Nematoda</taxon>
        <taxon>Chromadorea</taxon>
        <taxon>Rhabditida</taxon>
        <taxon>Spirurina</taxon>
        <taxon>Ascaridomorpha</taxon>
        <taxon>Ascaridoidea</taxon>
        <taxon>Toxocaridae</taxon>
        <taxon>Toxocara</taxon>
    </lineage>
</organism>
<sequence length="112" mass="12646">MARTTKTASEMRSAVEEMMVPIAEGMRKTIEQMMATTAEEVRRLLVATIRDVVDSLVPELVITLIHLWILSSNLTLSACRQWRRTPPVMQRSNNGGVLLCSSVFQNRPTFLI</sequence>
<gene>
    <name evidence="1" type="ORF">Tcan_05051</name>
</gene>
<accession>A0A0B2V640</accession>
<proteinExistence type="predicted"/>
<dbReference type="AlphaFoldDB" id="A0A0B2V640"/>
<comment type="caution">
    <text evidence="1">The sequence shown here is derived from an EMBL/GenBank/DDBJ whole genome shotgun (WGS) entry which is preliminary data.</text>
</comment>
<name>A0A0B2V640_TOXCA</name>
<evidence type="ECO:0000313" key="2">
    <source>
        <dbReference type="Proteomes" id="UP000031036"/>
    </source>
</evidence>